<dbReference type="RefSeq" id="WP_146269808.1">
    <property type="nucleotide sequence ID" value="NZ_VOEI01000002.1"/>
</dbReference>
<protein>
    <submittedName>
        <fullName evidence="2">Uncharacterized protein</fullName>
    </submittedName>
</protein>
<keyword evidence="1" id="KW-0472">Membrane</keyword>
<name>A0A563U651_9SPHI</name>
<sequence>MTTEEKTELLAEYHRRKSAGKLPANLHSPVPSRIRDECLKQYKAGIRPDGSAVLEGYFKRNHKGDFHSGVLDMDRDRFKSTADLLRGRDFEPEEKNYELLAWLLGPERLPVSGPIIFPTNERSTFKNLRLRLKNNKSAFLMATIALCVITGAGIIIKNMRSCMLWNGKEYQVVSCNVPSPGNTIYASDQRKIEKFKKVMRLDTVTEASIGKLWYFKINKHLELFTDSGMHPLWRNRRLKPLTHYMLLKYLTQDTTTIKSVTTAVVTAD</sequence>
<dbReference type="AlphaFoldDB" id="A0A563U651"/>
<dbReference type="EMBL" id="VOEI01000002">
    <property type="protein sequence ID" value="TWR26803.1"/>
    <property type="molecule type" value="Genomic_DNA"/>
</dbReference>
<keyword evidence="3" id="KW-1185">Reference proteome</keyword>
<keyword evidence="1" id="KW-1133">Transmembrane helix</keyword>
<keyword evidence="1" id="KW-0812">Transmembrane</keyword>
<reference evidence="2 3" key="1">
    <citation type="submission" date="2019-07" db="EMBL/GenBank/DDBJ databases">
        <authorList>
            <person name="Kim J."/>
        </authorList>
    </citation>
    <scope>NUCLEOTIDE SEQUENCE [LARGE SCALE GENOMIC DNA]</scope>
    <source>
        <strain evidence="2 3">MJ1a</strain>
    </source>
</reference>
<feature type="transmembrane region" description="Helical" evidence="1">
    <location>
        <begin position="138"/>
        <end position="156"/>
    </location>
</feature>
<evidence type="ECO:0000313" key="2">
    <source>
        <dbReference type="EMBL" id="TWR26803.1"/>
    </source>
</evidence>
<comment type="caution">
    <text evidence="2">The sequence shown here is derived from an EMBL/GenBank/DDBJ whole genome shotgun (WGS) entry which is preliminary data.</text>
</comment>
<organism evidence="2 3">
    <name type="scientific">Mucilaginibacter achroorhodeus</name>
    <dbReference type="NCBI Taxonomy" id="2599294"/>
    <lineage>
        <taxon>Bacteria</taxon>
        <taxon>Pseudomonadati</taxon>
        <taxon>Bacteroidota</taxon>
        <taxon>Sphingobacteriia</taxon>
        <taxon>Sphingobacteriales</taxon>
        <taxon>Sphingobacteriaceae</taxon>
        <taxon>Mucilaginibacter</taxon>
    </lineage>
</organism>
<accession>A0A563U651</accession>
<gene>
    <name evidence="2" type="ORF">FPZ42_07125</name>
</gene>
<dbReference type="Proteomes" id="UP000318010">
    <property type="component" value="Unassembled WGS sequence"/>
</dbReference>
<evidence type="ECO:0000313" key="3">
    <source>
        <dbReference type="Proteomes" id="UP000318010"/>
    </source>
</evidence>
<evidence type="ECO:0000256" key="1">
    <source>
        <dbReference type="SAM" id="Phobius"/>
    </source>
</evidence>
<dbReference type="OrthoDB" id="1340494at2"/>
<proteinExistence type="predicted"/>